<evidence type="ECO:0000313" key="2">
    <source>
        <dbReference type="EMBL" id="ORY22689.1"/>
    </source>
</evidence>
<evidence type="ECO:0008006" key="4">
    <source>
        <dbReference type="Google" id="ProtNLM"/>
    </source>
</evidence>
<dbReference type="InterPro" id="IPR029058">
    <property type="entry name" value="AB_hydrolase_fold"/>
</dbReference>
<keyword evidence="1" id="KW-0812">Transmembrane</keyword>
<dbReference type="SUPFAM" id="SSF53474">
    <property type="entry name" value="alpha/beta-Hydrolases"/>
    <property type="match status" value="1"/>
</dbReference>
<accession>A0A1Y2AJD6</accession>
<organism evidence="2 3">
    <name type="scientific">Naematelia encephala</name>
    <dbReference type="NCBI Taxonomy" id="71784"/>
    <lineage>
        <taxon>Eukaryota</taxon>
        <taxon>Fungi</taxon>
        <taxon>Dikarya</taxon>
        <taxon>Basidiomycota</taxon>
        <taxon>Agaricomycotina</taxon>
        <taxon>Tremellomycetes</taxon>
        <taxon>Tremellales</taxon>
        <taxon>Naemateliaceae</taxon>
        <taxon>Naematelia</taxon>
    </lineage>
</organism>
<feature type="transmembrane region" description="Helical" evidence="1">
    <location>
        <begin position="71"/>
        <end position="94"/>
    </location>
</feature>
<proteinExistence type="predicted"/>
<dbReference type="PANTHER" id="PTHR42044:SF2">
    <property type="entry name" value="DUF676 DOMAIN-CONTAINING PROTEIN"/>
    <property type="match status" value="1"/>
</dbReference>
<reference evidence="2 3" key="1">
    <citation type="submission" date="2016-07" db="EMBL/GenBank/DDBJ databases">
        <title>Pervasive Adenine N6-methylation of Active Genes in Fungi.</title>
        <authorList>
            <consortium name="DOE Joint Genome Institute"/>
            <person name="Mondo S.J."/>
            <person name="Dannebaum R.O."/>
            <person name="Kuo R.C."/>
            <person name="Labutti K."/>
            <person name="Haridas S."/>
            <person name="Kuo A."/>
            <person name="Salamov A."/>
            <person name="Ahrendt S.R."/>
            <person name="Lipzen A."/>
            <person name="Sullivan W."/>
            <person name="Andreopoulos W.B."/>
            <person name="Clum A."/>
            <person name="Lindquist E."/>
            <person name="Daum C."/>
            <person name="Ramamoorthy G.K."/>
            <person name="Gryganskyi A."/>
            <person name="Culley D."/>
            <person name="Magnuson J.K."/>
            <person name="James T.Y."/>
            <person name="O'Malley M.A."/>
            <person name="Stajich J.E."/>
            <person name="Spatafora J.W."/>
            <person name="Visel A."/>
            <person name="Grigoriev I.V."/>
        </authorList>
    </citation>
    <scope>NUCLEOTIDE SEQUENCE [LARGE SCALE GENOMIC DNA]</scope>
    <source>
        <strain evidence="2 3">68-887.2</strain>
    </source>
</reference>
<name>A0A1Y2AJD6_9TREE</name>
<sequence length="331" mass="36577">MNYPVIVYDVDSSQPDPDAVYFRGPWHKILWDDTVLILRSAREIPNIFLPLPTLGIRAGPGNLKDITNWGAIFQAIAILVSFIITIGGIFAFFLGVPMPFVAYAILVIFLQINVRIQGPETRVSRPADDEKAFKKEAWLFVNGIATSGSGVQLSVDFLREKFGRQVIGICNRTQGIWFDLVECMLQRDLLWPTQDVNLGYAILSAKIRDQNLKRVVLIAHSQGGIIASTWLDQLLADFPTSQLNKLEIYTFASASNHFSAPSDGSLSSPFGRIEHFANSRDFVADIGVLAFAPNENRAVMPPGGTVPKAGGRYAGRIFKRIGHTGHLLLSH</sequence>
<dbReference type="PANTHER" id="PTHR42044">
    <property type="entry name" value="DUF676 DOMAIN-CONTAINING PROTEIN-RELATED"/>
    <property type="match status" value="1"/>
</dbReference>
<comment type="caution">
    <text evidence="2">The sequence shown here is derived from an EMBL/GenBank/DDBJ whole genome shotgun (WGS) entry which is preliminary data.</text>
</comment>
<protein>
    <recommendedName>
        <fullName evidence="4">DUF676 domain-containing protein</fullName>
    </recommendedName>
</protein>
<gene>
    <name evidence="2" type="ORF">BCR39DRAFT_551019</name>
</gene>
<keyword evidence="1" id="KW-1133">Transmembrane helix</keyword>
<dbReference type="OrthoDB" id="202545at2759"/>
<dbReference type="Proteomes" id="UP000193986">
    <property type="component" value="Unassembled WGS sequence"/>
</dbReference>
<evidence type="ECO:0000313" key="3">
    <source>
        <dbReference type="Proteomes" id="UP000193986"/>
    </source>
</evidence>
<dbReference type="InParanoid" id="A0A1Y2AJD6"/>
<dbReference type="STRING" id="71784.A0A1Y2AJD6"/>
<keyword evidence="1" id="KW-0472">Membrane</keyword>
<dbReference type="AlphaFoldDB" id="A0A1Y2AJD6"/>
<evidence type="ECO:0000256" key="1">
    <source>
        <dbReference type="SAM" id="Phobius"/>
    </source>
</evidence>
<dbReference type="EMBL" id="MCFC01000089">
    <property type="protein sequence ID" value="ORY22689.1"/>
    <property type="molecule type" value="Genomic_DNA"/>
</dbReference>
<keyword evidence="3" id="KW-1185">Reference proteome</keyword>